<reference evidence="2" key="1">
    <citation type="submission" date="2021-01" db="EMBL/GenBank/DDBJ databases">
        <authorList>
            <person name="Corre E."/>
            <person name="Pelletier E."/>
            <person name="Niang G."/>
            <person name="Scheremetjew M."/>
            <person name="Finn R."/>
            <person name="Kale V."/>
            <person name="Holt S."/>
            <person name="Cochrane G."/>
            <person name="Meng A."/>
            <person name="Brown T."/>
            <person name="Cohen L."/>
        </authorList>
    </citation>
    <scope>NUCLEOTIDE SEQUENCE</scope>
    <source>
        <strain evidence="2">RCC1130</strain>
    </source>
</reference>
<evidence type="ECO:0000313" key="2">
    <source>
        <dbReference type="EMBL" id="CAD8546639.1"/>
    </source>
</evidence>
<organism evidence="2">
    <name type="scientific">Calcidiscus leptoporus</name>
    <dbReference type="NCBI Taxonomy" id="127549"/>
    <lineage>
        <taxon>Eukaryota</taxon>
        <taxon>Haptista</taxon>
        <taxon>Haptophyta</taxon>
        <taxon>Prymnesiophyceae</taxon>
        <taxon>Coccolithales</taxon>
        <taxon>Calcidiscaceae</taxon>
        <taxon>Calcidiscus</taxon>
    </lineage>
</organism>
<proteinExistence type="predicted"/>
<name>A0A7S0JBE8_9EUKA</name>
<sequence>MYYVAACDRRTNWRTPRMCLDHARAERGKRGRPALRASDPSHARPEGGTRQLVLVPEGEQAFEALPHVEAARCGEARHVDHMQRRERERPRRGERRRLVGTAIGEAVGDRFKGAQLEVAQLVKNELLELGAATVPLGV</sequence>
<evidence type="ECO:0000256" key="1">
    <source>
        <dbReference type="SAM" id="MobiDB-lite"/>
    </source>
</evidence>
<dbReference type="EMBL" id="HBER01043565">
    <property type="protein sequence ID" value="CAD8546639.1"/>
    <property type="molecule type" value="Transcribed_RNA"/>
</dbReference>
<feature type="region of interest" description="Disordered" evidence="1">
    <location>
        <begin position="25"/>
        <end position="48"/>
    </location>
</feature>
<dbReference type="AlphaFoldDB" id="A0A7S0JBE8"/>
<accession>A0A7S0JBE8</accession>
<gene>
    <name evidence="2" type="ORF">CLEP1334_LOCUS21929</name>
</gene>
<protein>
    <submittedName>
        <fullName evidence="2">Uncharacterized protein</fullName>
    </submittedName>
</protein>